<feature type="compositionally biased region" description="Basic residues" evidence="2">
    <location>
        <begin position="143"/>
        <end position="152"/>
    </location>
</feature>
<reference evidence="4 5" key="1">
    <citation type="submission" date="2023-02" db="EMBL/GenBank/DDBJ databases">
        <authorList>
            <person name="Maleckis M."/>
        </authorList>
    </citation>
    <scope>NUCLEOTIDE SEQUENCE [LARGE SCALE GENOMIC DNA]</scope>
    <source>
        <strain evidence="4 5">P8-A2</strain>
    </source>
</reference>
<dbReference type="RefSeq" id="WP_225900499.1">
    <property type="nucleotide sequence ID" value="NZ_CP107955.1"/>
</dbReference>
<keyword evidence="1" id="KW-0378">Hydrolase</keyword>
<feature type="domain" description="PPM-type phosphatase" evidence="3">
    <location>
        <begin position="1"/>
        <end position="94"/>
    </location>
</feature>
<comment type="caution">
    <text evidence="4">The sequence shown here is derived from an EMBL/GenBank/DDBJ whole genome shotgun (WGS) entry which is preliminary data.</text>
</comment>
<dbReference type="Gene3D" id="3.60.40.10">
    <property type="entry name" value="PPM-type phosphatase domain"/>
    <property type="match status" value="1"/>
</dbReference>
<protein>
    <submittedName>
        <fullName evidence="4">SpoIIE family protein phosphatase</fullName>
    </submittedName>
</protein>
<dbReference type="PANTHER" id="PTHR43156">
    <property type="entry name" value="STAGE II SPORULATION PROTEIN E-RELATED"/>
    <property type="match status" value="1"/>
</dbReference>
<gene>
    <name evidence="4" type="ORF">PU648_15975</name>
</gene>
<dbReference type="InterPro" id="IPR001932">
    <property type="entry name" value="PPM-type_phosphatase-like_dom"/>
</dbReference>
<accession>A0ABU3UIQ0</accession>
<feature type="region of interest" description="Disordered" evidence="2">
    <location>
        <begin position="143"/>
        <end position="165"/>
    </location>
</feature>
<evidence type="ECO:0000313" key="5">
    <source>
        <dbReference type="Proteomes" id="UP001257627"/>
    </source>
</evidence>
<dbReference type="EMBL" id="JARAKF010000001">
    <property type="protein sequence ID" value="MDU8993795.1"/>
    <property type="molecule type" value="Genomic_DNA"/>
</dbReference>
<dbReference type="PANTHER" id="PTHR43156:SF2">
    <property type="entry name" value="STAGE II SPORULATION PROTEIN E"/>
    <property type="match status" value="1"/>
</dbReference>
<dbReference type="InterPro" id="IPR052016">
    <property type="entry name" value="Bact_Sigma-Reg"/>
</dbReference>
<organism evidence="4 5">
    <name type="scientific">Streptomyces mirabilis</name>
    <dbReference type="NCBI Taxonomy" id="68239"/>
    <lineage>
        <taxon>Bacteria</taxon>
        <taxon>Bacillati</taxon>
        <taxon>Actinomycetota</taxon>
        <taxon>Actinomycetes</taxon>
        <taxon>Kitasatosporales</taxon>
        <taxon>Streptomycetaceae</taxon>
        <taxon>Streptomyces</taxon>
    </lineage>
</organism>
<evidence type="ECO:0000313" key="4">
    <source>
        <dbReference type="EMBL" id="MDU8993795.1"/>
    </source>
</evidence>
<name>A0ABU3UIQ0_9ACTN</name>
<dbReference type="Proteomes" id="UP001257627">
    <property type="component" value="Unassembled WGS sequence"/>
</dbReference>
<dbReference type="Pfam" id="PF07228">
    <property type="entry name" value="SpoIIE"/>
    <property type="match status" value="1"/>
</dbReference>
<proteinExistence type="predicted"/>
<sequence length="165" mass="17867">MIGDARGKGLAAIGEAALLLGAFREAAHQNTTLPAPAGALEKSISRYLADFEPEEAGERFVTALLMEFPEGDPATRMTDCGHLAPLLLSPGHGTFCSFAERAAGWTDNTPESLLHHLRRDLLARTGGRLDDAALIAIRRMPTRHAGRHHGKPVLRASEPRSWNQM</sequence>
<evidence type="ECO:0000259" key="3">
    <source>
        <dbReference type="Pfam" id="PF07228"/>
    </source>
</evidence>
<keyword evidence="5" id="KW-1185">Reference proteome</keyword>
<evidence type="ECO:0000256" key="2">
    <source>
        <dbReference type="SAM" id="MobiDB-lite"/>
    </source>
</evidence>
<evidence type="ECO:0000256" key="1">
    <source>
        <dbReference type="ARBA" id="ARBA00022801"/>
    </source>
</evidence>
<dbReference type="InterPro" id="IPR036457">
    <property type="entry name" value="PPM-type-like_dom_sf"/>
</dbReference>